<dbReference type="RefSeq" id="WP_344888683.1">
    <property type="nucleotide sequence ID" value="NZ_BAAAWD010000006.1"/>
</dbReference>
<protein>
    <recommendedName>
        <fullName evidence="6">Histidine kinase</fullName>
    </recommendedName>
</protein>
<evidence type="ECO:0000313" key="5">
    <source>
        <dbReference type="Proteomes" id="UP001499930"/>
    </source>
</evidence>
<evidence type="ECO:0000256" key="1">
    <source>
        <dbReference type="SAM" id="Coils"/>
    </source>
</evidence>
<name>A0ABN3XS01_9ACTN</name>
<reference evidence="4 5" key="1">
    <citation type="journal article" date="2019" name="Int. J. Syst. Evol. Microbiol.">
        <title>The Global Catalogue of Microorganisms (GCM) 10K type strain sequencing project: providing services to taxonomists for standard genome sequencing and annotation.</title>
        <authorList>
            <consortium name="The Broad Institute Genomics Platform"/>
            <consortium name="The Broad Institute Genome Sequencing Center for Infectious Disease"/>
            <person name="Wu L."/>
            <person name="Ma J."/>
        </authorList>
    </citation>
    <scope>NUCLEOTIDE SEQUENCE [LARGE SCALE GENOMIC DNA]</scope>
    <source>
        <strain evidence="4 5">JCM 3106</strain>
    </source>
</reference>
<gene>
    <name evidence="4" type="ORF">GCM10017559_08930</name>
</gene>
<organism evidence="4 5">
    <name type="scientific">Streptosporangium longisporum</name>
    <dbReference type="NCBI Taxonomy" id="46187"/>
    <lineage>
        <taxon>Bacteria</taxon>
        <taxon>Bacillati</taxon>
        <taxon>Actinomycetota</taxon>
        <taxon>Actinomycetes</taxon>
        <taxon>Streptosporangiales</taxon>
        <taxon>Streptosporangiaceae</taxon>
        <taxon>Streptosporangium</taxon>
    </lineage>
</organism>
<comment type="caution">
    <text evidence="4">The sequence shown here is derived from an EMBL/GenBank/DDBJ whole genome shotgun (WGS) entry which is preliminary data.</text>
</comment>
<evidence type="ECO:0000256" key="2">
    <source>
        <dbReference type="SAM" id="MobiDB-lite"/>
    </source>
</evidence>
<keyword evidence="3" id="KW-0812">Transmembrane</keyword>
<keyword evidence="5" id="KW-1185">Reference proteome</keyword>
<feature type="coiled-coil region" evidence="1">
    <location>
        <begin position="84"/>
        <end position="111"/>
    </location>
</feature>
<proteinExistence type="predicted"/>
<accession>A0ABN3XS01</accession>
<feature type="region of interest" description="Disordered" evidence="2">
    <location>
        <begin position="142"/>
        <end position="179"/>
    </location>
</feature>
<evidence type="ECO:0008006" key="6">
    <source>
        <dbReference type="Google" id="ProtNLM"/>
    </source>
</evidence>
<dbReference type="EMBL" id="BAAAWD010000006">
    <property type="protein sequence ID" value="GAA2991182.1"/>
    <property type="molecule type" value="Genomic_DNA"/>
</dbReference>
<evidence type="ECO:0000313" key="4">
    <source>
        <dbReference type="EMBL" id="GAA2991182.1"/>
    </source>
</evidence>
<dbReference type="Proteomes" id="UP001499930">
    <property type="component" value="Unassembled WGS sequence"/>
</dbReference>
<keyword evidence="1" id="KW-0175">Coiled coil</keyword>
<evidence type="ECO:0000256" key="3">
    <source>
        <dbReference type="SAM" id="Phobius"/>
    </source>
</evidence>
<feature type="transmembrane region" description="Helical" evidence="3">
    <location>
        <begin position="36"/>
        <end position="56"/>
    </location>
</feature>
<sequence length="179" mass="19319">MPTPRKLTLLAAIVGPLVLITLAVLAITGIVSVTAALVLGALATVLAVQLLMILTVRRLDGKALRIDARVKRHEAETATVKTVAERLDRRLDEITALIEKHENRRDEDLQAILVSLGEDRLAFAPGRRQIEETVRDLLSHPAGTTRGQAEHAPAVHGRAAHGPVPSREGTGRVLSEREA</sequence>
<keyword evidence="3" id="KW-1133">Transmembrane helix</keyword>
<keyword evidence="3" id="KW-0472">Membrane</keyword>